<proteinExistence type="predicted"/>
<keyword evidence="1" id="KW-1133">Transmembrane helix</keyword>
<feature type="transmembrane region" description="Helical" evidence="1">
    <location>
        <begin position="134"/>
        <end position="156"/>
    </location>
</feature>
<dbReference type="AlphaFoldDB" id="A0A852Z0R8"/>
<organism evidence="2 3">
    <name type="scientific">Actinopolyspora biskrensis</name>
    <dbReference type="NCBI Taxonomy" id="1470178"/>
    <lineage>
        <taxon>Bacteria</taxon>
        <taxon>Bacillati</taxon>
        <taxon>Actinomycetota</taxon>
        <taxon>Actinomycetes</taxon>
        <taxon>Actinopolysporales</taxon>
        <taxon>Actinopolysporaceae</taxon>
        <taxon>Actinopolyspora</taxon>
    </lineage>
</organism>
<keyword evidence="1" id="KW-0812">Transmembrane</keyword>
<comment type="caution">
    <text evidence="2">The sequence shown here is derived from an EMBL/GenBank/DDBJ whole genome shotgun (WGS) entry which is preliminary data.</text>
</comment>
<gene>
    <name evidence="2" type="ORF">FHR84_002180</name>
</gene>
<protein>
    <submittedName>
        <fullName evidence="2">Uncharacterized protein</fullName>
    </submittedName>
</protein>
<reference evidence="2 3" key="1">
    <citation type="submission" date="2020-07" db="EMBL/GenBank/DDBJ databases">
        <title>Genomic Encyclopedia of Type Strains, Phase III (KMG-III): the genomes of soil and plant-associated and newly described type strains.</title>
        <authorList>
            <person name="Whitman W."/>
        </authorList>
    </citation>
    <scope>NUCLEOTIDE SEQUENCE [LARGE SCALE GENOMIC DNA]</scope>
    <source>
        <strain evidence="2 3">CECT 8576</strain>
    </source>
</reference>
<sequence length="196" mass="20271">MVVVRTEDGVDDVAEAAQKVLEFPAELCVPESLPGVCSWHGAPCTRRIDFALQSRVEVSGNRVLGGGNVLGLFGRLGERAGKVVVTRVRGWPLCPKCLVRRLVWFGAAQVLFWGGLLAVLAAVAARVVTGETAAVFGAALLGGFAAMLLAAVPFSMGGVPRVVRARTSEGGESVLVDRPHPAFAAEVSRGGGAGAP</sequence>
<evidence type="ECO:0000313" key="3">
    <source>
        <dbReference type="Proteomes" id="UP000548304"/>
    </source>
</evidence>
<keyword evidence="1" id="KW-0472">Membrane</keyword>
<name>A0A852Z0R8_9ACTN</name>
<evidence type="ECO:0000313" key="2">
    <source>
        <dbReference type="EMBL" id="NYH78855.1"/>
    </source>
</evidence>
<accession>A0A852Z0R8</accession>
<dbReference type="EMBL" id="JACBYW010000003">
    <property type="protein sequence ID" value="NYH78855.1"/>
    <property type="molecule type" value="Genomic_DNA"/>
</dbReference>
<keyword evidence="3" id="KW-1185">Reference proteome</keyword>
<dbReference type="Proteomes" id="UP000548304">
    <property type="component" value="Unassembled WGS sequence"/>
</dbReference>
<evidence type="ECO:0000256" key="1">
    <source>
        <dbReference type="SAM" id="Phobius"/>
    </source>
</evidence>
<feature type="transmembrane region" description="Helical" evidence="1">
    <location>
        <begin position="102"/>
        <end position="128"/>
    </location>
</feature>